<evidence type="ECO:0000313" key="2">
    <source>
        <dbReference type="EMBL" id="NAW65024.1"/>
    </source>
</evidence>
<protein>
    <submittedName>
        <fullName evidence="2">NAD(P)H-binding protein</fullName>
    </submittedName>
</protein>
<dbReference type="GO" id="GO:0016646">
    <property type="term" value="F:oxidoreductase activity, acting on the CH-NH group of donors, NAD or NADP as acceptor"/>
    <property type="evidence" value="ECO:0007669"/>
    <property type="project" value="TreeGrafter"/>
</dbReference>
<dbReference type="Pfam" id="PF13460">
    <property type="entry name" value="NAD_binding_10"/>
    <property type="match status" value="1"/>
</dbReference>
<sequence length="213" mass="22482">MNIAIIGASGFIGSALREEALSRGHSVTAFASRPERLEPQPGLSILKADVQETTALSEQLKGFDAVLSAFSGHAQTDVKGYFESGFDSILTAANAADAKRLMVVGGAGSLEVAPGVQLIDTPEFPAEYKATAEGARYALNALRGQQGVNWTMLSPAAMIAPGERTGQYQLGSDQLLTDAEGNSRISVEDYAKAMIDELEASAHVNQRFTLAYA</sequence>
<dbReference type="Gene3D" id="3.40.50.720">
    <property type="entry name" value="NAD(P)-binding Rossmann-like Domain"/>
    <property type="match status" value="1"/>
</dbReference>
<organism evidence="2 3">
    <name type="scientific">Photobacterium halotolerans</name>
    <dbReference type="NCBI Taxonomy" id="265726"/>
    <lineage>
        <taxon>Bacteria</taxon>
        <taxon>Pseudomonadati</taxon>
        <taxon>Pseudomonadota</taxon>
        <taxon>Gammaproteobacteria</taxon>
        <taxon>Vibrionales</taxon>
        <taxon>Vibrionaceae</taxon>
        <taxon>Photobacterium</taxon>
    </lineage>
</organism>
<feature type="domain" description="NAD(P)-binding" evidence="1">
    <location>
        <begin position="7"/>
        <end position="198"/>
    </location>
</feature>
<reference evidence="2 3" key="1">
    <citation type="submission" date="2017-05" db="EMBL/GenBank/DDBJ databases">
        <title>High clonality and local adaptation shapes Vibrionaceae linages within an endangered oasis.</title>
        <authorList>
            <person name="Vazquez-Rosas-Landa M."/>
        </authorList>
    </citation>
    <scope>NUCLEOTIDE SEQUENCE [LARGE SCALE GENOMIC DNA]</scope>
    <source>
        <strain evidence="2 3">P46_P4S1P180</strain>
    </source>
</reference>
<evidence type="ECO:0000313" key="3">
    <source>
        <dbReference type="Proteomes" id="UP000465712"/>
    </source>
</evidence>
<dbReference type="Proteomes" id="UP000465712">
    <property type="component" value="Unassembled WGS sequence"/>
</dbReference>
<dbReference type="InterPro" id="IPR036291">
    <property type="entry name" value="NAD(P)-bd_dom_sf"/>
</dbReference>
<gene>
    <name evidence="2" type="ORF">CAG72_07320</name>
</gene>
<name>A0A7X4WAA3_9GAMM</name>
<proteinExistence type="predicted"/>
<dbReference type="InterPro" id="IPR051606">
    <property type="entry name" value="Polyketide_Oxido-like"/>
</dbReference>
<evidence type="ECO:0000259" key="1">
    <source>
        <dbReference type="Pfam" id="PF13460"/>
    </source>
</evidence>
<dbReference type="SUPFAM" id="SSF51735">
    <property type="entry name" value="NAD(P)-binding Rossmann-fold domains"/>
    <property type="match status" value="1"/>
</dbReference>
<dbReference type="PANTHER" id="PTHR43355">
    <property type="entry name" value="FLAVIN REDUCTASE (NADPH)"/>
    <property type="match status" value="1"/>
</dbReference>
<accession>A0A7X4WAA3</accession>
<dbReference type="CDD" id="cd05244">
    <property type="entry name" value="BVR-B_like_SDR_a"/>
    <property type="match status" value="1"/>
</dbReference>
<dbReference type="AlphaFoldDB" id="A0A7X4WAA3"/>
<dbReference type="PANTHER" id="PTHR43355:SF2">
    <property type="entry name" value="FLAVIN REDUCTASE (NADPH)"/>
    <property type="match status" value="1"/>
</dbReference>
<dbReference type="EMBL" id="WXWW01000112">
    <property type="protein sequence ID" value="NAW65024.1"/>
    <property type="molecule type" value="Genomic_DNA"/>
</dbReference>
<dbReference type="InterPro" id="IPR016040">
    <property type="entry name" value="NAD(P)-bd_dom"/>
</dbReference>
<comment type="caution">
    <text evidence="2">The sequence shown here is derived from an EMBL/GenBank/DDBJ whole genome shotgun (WGS) entry which is preliminary data.</text>
</comment>